<keyword evidence="3" id="KW-1185">Reference proteome</keyword>
<gene>
    <name evidence="2" type="ORF">V1264_010317</name>
</gene>
<proteinExistence type="predicted"/>
<evidence type="ECO:0000256" key="1">
    <source>
        <dbReference type="SAM" id="MobiDB-lite"/>
    </source>
</evidence>
<name>A0AAN9AP48_9CAEN</name>
<reference evidence="2 3" key="1">
    <citation type="submission" date="2024-02" db="EMBL/GenBank/DDBJ databases">
        <title>Chromosome-scale genome assembly of the rough periwinkle Littorina saxatilis.</title>
        <authorList>
            <person name="De Jode A."/>
            <person name="Faria R."/>
            <person name="Formenti G."/>
            <person name="Sims Y."/>
            <person name="Smith T.P."/>
            <person name="Tracey A."/>
            <person name="Wood J.M.D."/>
            <person name="Zagrodzka Z.B."/>
            <person name="Johannesson K."/>
            <person name="Butlin R.K."/>
            <person name="Leder E.H."/>
        </authorList>
    </citation>
    <scope>NUCLEOTIDE SEQUENCE [LARGE SCALE GENOMIC DNA]</scope>
    <source>
        <strain evidence="2">Snail1</strain>
        <tissue evidence="2">Muscle</tissue>
    </source>
</reference>
<dbReference type="Proteomes" id="UP001374579">
    <property type="component" value="Unassembled WGS sequence"/>
</dbReference>
<dbReference type="AlphaFoldDB" id="A0AAN9AP48"/>
<feature type="compositionally biased region" description="Basic and acidic residues" evidence="1">
    <location>
        <begin position="24"/>
        <end position="33"/>
    </location>
</feature>
<comment type="caution">
    <text evidence="2">The sequence shown here is derived from an EMBL/GenBank/DDBJ whole genome shotgun (WGS) entry which is preliminary data.</text>
</comment>
<accession>A0AAN9AP48</accession>
<sequence length="74" mass="8570">MKKVDFCQQTDPEEPKGNRQPLAVHEHLFKVMEEEPVSESDEEEGMVTDRENEDWELSNQSEESCDTVITGRLC</sequence>
<evidence type="ECO:0000313" key="3">
    <source>
        <dbReference type="Proteomes" id="UP001374579"/>
    </source>
</evidence>
<feature type="compositionally biased region" description="Acidic residues" evidence="1">
    <location>
        <begin position="34"/>
        <end position="56"/>
    </location>
</feature>
<organism evidence="2 3">
    <name type="scientific">Littorina saxatilis</name>
    <dbReference type="NCBI Taxonomy" id="31220"/>
    <lineage>
        <taxon>Eukaryota</taxon>
        <taxon>Metazoa</taxon>
        <taxon>Spiralia</taxon>
        <taxon>Lophotrochozoa</taxon>
        <taxon>Mollusca</taxon>
        <taxon>Gastropoda</taxon>
        <taxon>Caenogastropoda</taxon>
        <taxon>Littorinimorpha</taxon>
        <taxon>Littorinoidea</taxon>
        <taxon>Littorinidae</taxon>
        <taxon>Littorina</taxon>
    </lineage>
</organism>
<evidence type="ECO:0000313" key="2">
    <source>
        <dbReference type="EMBL" id="KAK7090533.1"/>
    </source>
</evidence>
<protein>
    <submittedName>
        <fullName evidence="2">Uncharacterized protein</fullName>
    </submittedName>
</protein>
<dbReference type="EMBL" id="JBAMIC010000024">
    <property type="protein sequence ID" value="KAK7090533.1"/>
    <property type="molecule type" value="Genomic_DNA"/>
</dbReference>
<feature type="region of interest" description="Disordered" evidence="1">
    <location>
        <begin position="1"/>
        <end position="74"/>
    </location>
</feature>